<dbReference type="EMBL" id="RSAS01000927">
    <property type="protein sequence ID" value="RRR65643.1"/>
    <property type="molecule type" value="Genomic_DNA"/>
</dbReference>
<dbReference type="SUPFAM" id="SSF52540">
    <property type="entry name" value="P-loop containing nucleoside triphosphate hydrolases"/>
    <property type="match status" value="1"/>
</dbReference>
<organism evidence="1 2">
    <name type="scientific">Candidatus Viridilinea halotolerans</name>
    <dbReference type="NCBI Taxonomy" id="2491704"/>
    <lineage>
        <taxon>Bacteria</taxon>
        <taxon>Bacillati</taxon>
        <taxon>Chloroflexota</taxon>
        <taxon>Chloroflexia</taxon>
        <taxon>Chloroflexales</taxon>
        <taxon>Chloroflexineae</taxon>
        <taxon>Oscillochloridaceae</taxon>
        <taxon>Candidatus Viridilinea</taxon>
    </lineage>
</organism>
<name>A0A426TQR0_9CHLR</name>
<dbReference type="Proteomes" id="UP000280307">
    <property type="component" value="Unassembled WGS sequence"/>
</dbReference>
<reference evidence="1 2" key="1">
    <citation type="submission" date="2018-12" db="EMBL/GenBank/DDBJ databases">
        <title>Genome Sequence of Candidatus Viridilinea halotolerans isolated from saline sulfide-rich spring.</title>
        <authorList>
            <person name="Grouzdev D.S."/>
            <person name="Burganskaya E.I."/>
            <person name="Krutkina M.S."/>
            <person name="Sukhacheva M.V."/>
            <person name="Gorlenko V.M."/>
        </authorList>
    </citation>
    <scope>NUCLEOTIDE SEQUENCE [LARGE SCALE GENOMIC DNA]</scope>
    <source>
        <strain evidence="1">Chok-6</strain>
    </source>
</reference>
<proteinExistence type="predicted"/>
<sequence>MIHIIGAEGTEEFNAAQRLGGLIVTAWPGVDTDHEDDIRIVAGAKCYGQTTTDIDLVILVLLAKPRPLPCTAPANTAPDADPIFIRSLCLTIELKNHQRDKVIFDGNQVTVFYGKRPHQASEQAQRQQVALRRFYEQHGLKPPFVTDLIWLPNVPKECLPNVMSNIIGAQATWGDMLRSVVALGRPRPKWVAGVREIDAFSHADAAQTIEIVNLLSKRLALSELDRIKVERITRRQSGRRDQQYIEKMGKQLLIFRGRGGTGKTMRLLQLAYDMYMAQDARVLILTYNKALLADLQRLFALINAGDGATPRAIVFKTVHSFLYRIIEHLGVTRMRPEQFITQLAQHKQQALHHLRKANLQHQRPLDALIAAAPDHFDWDYIFVDESQDWPEDERDLLFALYDFRRFVVADGVDQMVRGAEHINWRQVIASKDSQVVTFSKSLRLKAGLCQFAQAFALHLDLPNWNLEPDNDMYGGRVIILEGPYDADRSFHDELMQAAQHAHNYPIDMLFCVPPALVDRRDPQNVHSSIADQLQAWDCHVWDGAAKHVRSSYPTHLDQIRIVQYDSCRGLEAWTSVNLGFDELYDYKRWQYTPPAQATLFSDDAREAHYFAARWLMIPLTRAIDTLVIQIRSLDHRIAQALKAAAQECPSVVEWRKSSR</sequence>
<evidence type="ECO:0000313" key="1">
    <source>
        <dbReference type="EMBL" id="RRR65643.1"/>
    </source>
</evidence>
<dbReference type="AlphaFoldDB" id="A0A426TQR0"/>
<comment type="caution">
    <text evidence="1">The sequence shown here is derived from an EMBL/GenBank/DDBJ whole genome shotgun (WGS) entry which is preliminary data.</text>
</comment>
<accession>A0A426TQR0</accession>
<protein>
    <submittedName>
        <fullName evidence="1">Uncharacterized protein</fullName>
    </submittedName>
</protein>
<gene>
    <name evidence="1" type="ORF">EI684_22540</name>
</gene>
<evidence type="ECO:0000313" key="2">
    <source>
        <dbReference type="Proteomes" id="UP000280307"/>
    </source>
</evidence>
<dbReference type="Gene3D" id="3.40.50.300">
    <property type="entry name" value="P-loop containing nucleotide triphosphate hydrolases"/>
    <property type="match status" value="1"/>
</dbReference>
<dbReference type="InterPro" id="IPR027417">
    <property type="entry name" value="P-loop_NTPase"/>
</dbReference>